<dbReference type="AlphaFoldDB" id="A0A5C6M700"/>
<sequence length="153" mass="16422">MRTVCVVTVGRSDWGLYLPILRCLRERGDLRLHLIAAGAHLVAGHGRTDAVIAADGFEIQDRVPMLLASDDAAAIAVSMGLGTIGFAQVYQRVRPDLLLVLGDRFEMHAAAAAAVPFRLPTAHVHGGEVTAGAIDDCFRHAITKYSHLHFAST</sequence>
<keyword evidence="4" id="KW-1185">Reference proteome</keyword>
<dbReference type="PANTHER" id="PTHR43174:SF3">
    <property type="entry name" value="UDP-N-ACETYLGLUCOSAMINE 2-EPIMERASE"/>
    <property type="match status" value="1"/>
</dbReference>
<comment type="caution">
    <text evidence="3">The sequence shown here is derived from an EMBL/GenBank/DDBJ whole genome shotgun (WGS) entry which is preliminary data.</text>
</comment>
<dbReference type="Proteomes" id="UP000321083">
    <property type="component" value="Unassembled WGS sequence"/>
</dbReference>
<evidence type="ECO:0000259" key="2">
    <source>
        <dbReference type="Pfam" id="PF02350"/>
    </source>
</evidence>
<dbReference type="SUPFAM" id="SSF53756">
    <property type="entry name" value="UDP-Glycosyltransferase/glycogen phosphorylase"/>
    <property type="match status" value="1"/>
</dbReference>
<reference evidence="3 4" key="2">
    <citation type="submission" date="2019-08" db="EMBL/GenBank/DDBJ databases">
        <authorList>
            <person name="Henke P."/>
        </authorList>
    </citation>
    <scope>NUCLEOTIDE SEQUENCE [LARGE SCALE GENOMIC DNA]</scope>
    <source>
        <strain evidence="3">Phe10_nw2017</strain>
    </source>
</reference>
<feature type="non-terminal residue" evidence="3">
    <location>
        <position position="153"/>
    </location>
</feature>
<dbReference type="Gene3D" id="3.40.50.2000">
    <property type="entry name" value="Glycogen Phosphorylase B"/>
    <property type="match status" value="1"/>
</dbReference>
<proteinExistence type="inferred from homology"/>
<evidence type="ECO:0000313" key="3">
    <source>
        <dbReference type="EMBL" id="TWW09875.1"/>
    </source>
</evidence>
<dbReference type="GO" id="GO:0016853">
    <property type="term" value="F:isomerase activity"/>
    <property type="evidence" value="ECO:0007669"/>
    <property type="project" value="UniProtKB-KW"/>
</dbReference>
<accession>A0A5C6M700</accession>
<feature type="domain" description="UDP-N-acetylglucosamine 2-epimerase" evidence="2">
    <location>
        <begin position="24"/>
        <end position="153"/>
    </location>
</feature>
<evidence type="ECO:0000256" key="1">
    <source>
        <dbReference type="RuleBase" id="RU003513"/>
    </source>
</evidence>
<dbReference type="InterPro" id="IPR003331">
    <property type="entry name" value="UDP_GlcNAc_Epimerase_2_dom"/>
</dbReference>
<name>A0A5C6M700_9PLAN</name>
<protein>
    <recommendedName>
        <fullName evidence="2">UDP-N-acetylglucosamine 2-epimerase domain-containing protein</fullName>
    </recommendedName>
</protein>
<evidence type="ECO:0000313" key="4">
    <source>
        <dbReference type="Proteomes" id="UP000321083"/>
    </source>
</evidence>
<reference evidence="3 4" key="1">
    <citation type="submission" date="2019-08" db="EMBL/GenBank/DDBJ databases">
        <title>100 year-old enigma solved: identification of Planctomyces bekefii, the type genus and species of the phylum Planctomycetes.</title>
        <authorList>
            <person name="Svetlana D.N."/>
            <person name="Overmann J."/>
        </authorList>
    </citation>
    <scope>NUCLEOTIDE SEQUENCE [LARGE SCALE GENOMIC DNA]</scope>
    <source>
        <strain evidence="3">Phe10_nw2017</strain>
    </source>
</reference>
<gene>
    <name evidence="3" type="ORF">E3A20_09910</name>
</gene>
<dbReference type="PANTHER" id="PTHR43174">
    <property type="entry name" value="UDP-N-ACETYLGLUCOSAMINE 2-EPIMERASE"/>
    <property type="match status" value="1"/>
</dbReference>
<organism evidence="3 4">
    <name type="scientific">Planctomyces bekefii</name>
    <dbReference type="NCBI Taxonomy" id="1653850"/>
    <lineage>
        <taxon>Bacteria</taxon>
        <taxon>Pseudomonadati</taxon>
        <taxon>Planctomycetota</taxon>
        <taxon>Planctomycetia</taxon>
        <taxon>Planctomycetales</taxon>
        <taxon>Planctomycetaceae</taxon>
        <taxon>Planctomyces</taxon>
    </lineage>
</organism>
<dbReference type="EMBL" id="SRHE01000156">
    <property type="protein sequence ID" value="TWW09875.1"/>
    <property type="molecule type" value="Genomic_DNA"/>
</dbReference>
<keyword evidence="1" id="KW-0413">Isomerase</keyword>
<comment type="similarity">
    <text evidence="1">Belongs to the UDP-N-acetylglucosamine 2-epimerase family.</text>
</comment>
<dbReference type="InterPro" id="IPR029767">
    <property type="entry name" value="WecB-like"/>
</dbReference>
<dbReference type="Pfam" id="PF02350">
    <property type="entry name" value="Epimerase_2"/>
    <property type="match status" value="1"/>
</dbReference>